<keyword evidence="2" id="KW-1185">Reference proteome</keyword>
<name>A0A0N4XPU6_NIPBR</name>
<evidence type="ECO:0000313" key="3">
    <source>
        <dbReference type="WBParaSite" id="NBR_0000454801-mRNA-1"/>
    </source>
</evidence>
<sequence length="62" mass="6938">MRISTSRCRIRISSRFGRISRRSTILPKGSAIDPNSRSNFVIISICSAISSSDDYSRLQFLG</sequence>
<dbReference type="WBParaSite" id="NBR_0000454801-mRNA-1">
    <property type="protein sequence ID" value="NBR_0000454801-mRNA-1"/>
    <property type="gene ID" value="NBR_0000454801"/>
</dbReference>
<dbReference type="EMBL" id="UYSL01008737">
    <property type="protein sequence ID" value="VDL68137.1"/>
    <property type="molecule type" value="Genomic_DNA"/>
</dbReference>
<dbReference type="Proteomes" id="UP000271162">
    <property type="component" value="Unassembled WGS sequence"/>
</dbReference>
<dbReference type="AlphaFoldDB" id="A0A0N4XPU6"/>
<accession>A0A0N4XPU6</accession>
<reference evidence="3" key="1">
    <citation type="submission" date="2017-02" db="UniProtKB">
        <authorList>
            <consortium name="WormBaseParasite"/>
        </authorList>
    </citation>
    <scope>IDENTIFICATION</scope>
</reference>
<reference evidence="1 2" key="2">
    <citation type="submission" date="2018-11" db="EMBL/GenBank/DDBJ databases">
        <authorList>
            <consortium name="Pathogen Informatics"/>
        </authorList>
    </citation>
    <scope>NUCLEOTIDE SEQUENCE [LARGE SCALE GENOMIC DNA]</scope>
</reference>
<evidence type="ECO:0000313" key="1">
    <source>
        <dbReference type="EMBL" id="VDL68137.1"/>
    </source>
</evidence>
<evidence type="ECO:0000313" key="2">
    <source>
        <dbReference type="Proteomes" id="UP000271162"/>
    </source>
</evidence>
<proteinExistence type="predicted"/>
<organism evidence="3">
    <name type="scientific">Nippostrongylus brasiliensis</name>
    <name type="common">Rat hookworm</name>
    <dbReference type="NCBI Taxonomy" id="27835"/>
    <lineage>
        <taxon>Eukaryota</taxon>
        <taxon>Metazoa</taxon>
        <taxon>Ecdysozoa</taxon>
        <taxon>Nematoda</taxon>
        <taxon>Chromadorea</taxon>
        <taxon>Rhabditida</taxon>
        <taxon>Rhabditina</taxon>
        <taxon>Rhabditomorpha</taxon>
        <taxon>Strongyloidea</taxon>
        <taxon>Heligmosomidae</taxon>
        <taxon>Nippostrongylus</taxon>
    </lineage>
</organism>
<gene>
    <name evidence="1" type="ORF">NBR_LOCUS4548</name>
</gene>
<protein>
    <submittedName>
        <fullName evidence="1 3">Uncharacterized protein</fullName>
    </submittedName>
</protein>